<dbReference type="GO" id="GO:0015293">
    <property type="term" value="F:symporter activity"/>
    <property type="evidence" value="ECO:0007669"/>
    <property type="project" value="UniProtKB-KW"/>
</dbReference>
<proteinExistence type="predicted"/>
<keyword evidence="6 8" id="KW-0472">Membrane</keyword>
<evidence type="ECO:0000256" key="4">
    <source>
        <dbReference type="ARBA" id="ARBA00022847"/>
    </source>
</evidence>
<dbReference type="EMBL" id="FCOC02000001">
    <property type="protein sequence ID" value="SAL08918.1"/>
    <property type="molecule type" value="Genomic_DNA"/>
</dbReference>
<feature type="region of interest" description="Disordered" evidence="7">
    <location>
        <begin position="1"/>
        <end position="20"/>
    </location>
</feature>
<evidence type="ECO:0000256" key="7">
    <source>
        <dbReference type="SAM" id="MobiDB-lite"/>
    </source>
</evidence>
<gene>
    <name evidence="9" type="ORF">AWB64_00028</name>
</gene>
<feature type="transmembrane region" description="Helical" evidence="8">
    <location>
        <begin position="161"/>
        <end position="182"/>
    </location>
</feature>
<evidence type="ECO:0000256" key="1">
    <source>
        <dbReference type="ARBA" id="ARBA00004141"/>
    </source>
</evidence>
<feature type="transmembrane region" description="Helical" evidence="8">
    <location>
        <begin position="258"/>
        <end position="284"/>
    </location>
</feature>
<feature type="transmembrane region" description="Helical" evidence="8">
    <location>
        <begin position="202"/>
        <end position="221"/>
    </location>
</feature>
<evidence type="ECO:0000256" key="3">
    <source>
        <dbReference type="ARBA" id="ARBA00022692"/>
    </source>
</evidence>
<evidence type="ECO:0000313" key="9">
    <source>
        <dbReference type="EMBL" id="SAL08918.1"/>
    </source>
</evidence>
<dbReference type="GO" id="GO:0015086">
    <property type="term" value="F:cadmium ion transmembrane transporter activity"/>
    <property type="evidence" value="ECO:0007669"/>
    <property type="project" value="TreeGrafter"/>
</dbReference>
<dbReference type="GO" id="GO:0005886">
    <property type="term" value="C:plasma membrane"/>
    <property type="evidence" value="ECO:0007669"/>
    <property type="project" value="TreeGrafter"/>
</dbReference>
<sequence>MSLPDLPPQPEDITADPVVGPSKPRLLGVLGPGLITGASDDDPSGIATYSQVGAAFGYGLSWTLLFSYPLMVAIQMISARIGRTTGHGIAGVLRKHYPNWLLQWVVVLLLVANIINLGADLGAMADAMALLVPGPKWLYVLFFSVVCVSMQLLLQYTRYVAVLKWFTLSLFAYFAVLAVVHIDWASLGRHFFVPHIALTSDYLTAVVAVFGTTISPYLFFWQSEEEVEDMRAHPRRLDLLQAPEQGGKALHRIEIDTLVGMGLSNLVALAILATTAATLNATGIVDIQTSAQAAQALRPVAGKYAALFFTMGIVGTGLLSVPVLGGSAAYAIGEARDWPVGFTRKVQEAKAFYATIAIATLIGMIVNFTAINPIAALYWSAVINGVVAVPLMVVMMLMVSRTDIMGQFAARGWLRLLGWVATGVMLVIALAMLVTLF</sequence>
<dbReference type="InterPro" id="IPR001046">
    <property type="entry name" value="NRAMP_fam"/>
</dbReference>
<dbReference type="AlphaFoldDB" id="A0A158EMX2"/>
<keyword evidence="3 8" id="KW-0812">Transmembrane</keyword>
<comment type="subcellular location">
    <subcellularLocation>
        <location evidence="1">Membrane</location>
        <topology evidence="1">Multi-pass membrane protein</topology>
    </subcellularLocation>
</comment>
<feature type="transmembrane region" description="Helical" evidence="8">
    <location>
        <begin position="412"/>
        <end position="434"/>
    </location>
</feature>
<dbReference type="PANTHER" id="PTHR11706:SF33">
    <property type="entry name" value="NATURAL RESISTANCE-ASSOCIATED MACROPHAGE PROTEIN 2"/>
    <property type="match status" value="1"/>
</dbReference>
<evidence type="ECO:0000256" key="2">
    <source>
        <dbReference type="ARBA" id="ARBA00022448"/>
    </source>
</evidence>
<organism evidence="9 10">
    <name type="scientific">Caballeronia sordidicola</name>
    <name type="common">Burkholderia sordidicola</name>
    <dbReference type="NCBI Taxonomy" id="196367"/>
    <lineage>
        <taxon>Bacteria</taxon>
        <taxon>Pseudomonadati</taxon>
        <taxon>Pseudomonadota</taxon>
        <taxon>Betaproteobacteria</taxon>
        <taxon>Burkholderiales</taxon>
        <taxon>Burkholderiaceae</taxon>
        <taxon>Caballeronia</taxon>
    </lineage>
</organism>
<dbReference type="GO" id="GO:0005384">
    <property type="term" value="F:manganese ion transmembrane transporter activity"/>
    <property type="evidence" value="ECO:0007669"/>
    <property type="project" value="TreeGrafter"/>
</dbReference>
<dbReference type="PANTHER" id="PTHR11706">
    <property type="entry name" value="SOLUTE CARRIER PROTEIN FAMILY 11 MEMBER"/>
    <property type="match status" value="1"/>
</dbReference>
<dbReference type="OrthoDB" id="9787548at2"/>
<protein>
    <submittedName>
        <fullName evidence="9">Natural resistance-associated macrophage protein</fullName>
    </submittedName>
</protein>
<name>A0A158EMX2_CABSO</name>
<keyword evidence="4" id="KW-0769">Symport</keyword>
<keyword evidence="5 8" id="KW-1133">Transmembrane helix</keyword>
<accession>A0A158EMX2</accession>
<feature type="transmembrane region" description="Helical" evidence="8">
    <location>
        <begin position="100"/>
        <end position="117"/>
    </location>
</feature>
<dbReference type="GO" id="GO:0034755">
    <property type="term" value="P:iron ion transmembrane transport"/>
    <property type="evidence" value="ECO:0007669"/>
    <property type="project" value="TreeGrafter"/>
</dbReference>
<reference evidence="9 10" key="1">
    <citation type="submission" date="2016-01" db="EMBL/GenBank/DDBJ databases">
        <authorList>
            <person name="Oliw E.H."/>
        </authorList>
    </citation>
    <scope>NUCLEOTIDE SEQUENCE [LARGE SCALE GENOMIC DNA]</scope>
    <source>
        <strain evidence="9">LMG 22029</strain>
    </source>
</reference>
<evidence type="ECO:0000256" key="6">
    <source>
        <dbReference type="ARBA" id="ARBA00023136"/>
    </source>
</evidence>
<keyword evidence="2" id="KW-0813">Transport</keyword>
<evidence type="ECO:0000256" key="5">
    <source>
        <dbReference type="ARBA" id="ARBA00022989"/>
    </source>
</evidence>
<feature type="transmembrane region" description="Helical" evidence="8">
    <location>
        <begin position="304"/>
        <end position="330"/>
    </location>
</feature>
<feature type="transmembrane region" description="Helical" evidence="8">
    <location>
        <begin position="137"/>
        <end position="154"/>
    </location>
</feature>
<dbReference type="Pfam" id="PF01566">
    <property type="entry name" value="Nramp"/>
    <property type="match status" value="1"/>
</dbReference>
<feature type="compositionally biased region" description="Pro residues" evidence="7">
    <location>
        <begin position="1"/>
        <end position="10"/>
    </location>
</feature>
<evidence type="ECO:0000313" key="10">
    <source>
        <dbReference type="Proteomes" id="UP000054893"/>
    </source>
</evidence>
<feature type="transmembrane region" description="Helical" evidence="8">
    <location>
        <begin position="351"/>
        <end position="371"/>
    </location>
</feature>
<dbReference type="Proteomes" id="UP000054893">
    <property type="component" value="Unassembled WGS sequence"/>
</dbReference>
<feature type="transmembrane region" description="Helical" evidence="8">
    <location>
        <begin position="377"/>
        <end position="400"/>
    </location>
</feature>
<feature type="transmembrane region" description="Helical" evidence="8">
    <location>
        <begin position="59"/>
        <end position="79"/>
    </location>
</feature>
<dbReference type="RefSeq" id="WP_060816625.1">
    <property type="nucleotide sequence ID" value="NZ_FCOC02000001.1"/>
</dbReference>
<evidence type="ECO:0000256" key="8">
    <source>
        <dbReference type="SAM" id="Phobius"/>
    </source>
</evidence>